<dbReference type="NCBIfam" id="TIGR04057">
    <property type="entry name" value="SusC_RagA_signa"/>
    <property type="match status" value="1"/>
</dbReference>
<evidence type="ECO:0000313" key="11">
    <source>
        <dbReference type="Proteomes" id="UP000251993"/>
    </source>
</evidence>
<dbReference type="FunFam" id="2.170.130.10:FF:000008">
    <property type="entry name" value="SusC/RagA family TonB-linked outer membrane protein"/>
    <property type="match status" value="1"/>
</dbReference>
<dbReference type="Gene3D" id="2.170.130.10">
    <property type="entry name" value="TonB-dependent receptor, plug domain"/>
    <property type="match status" value="1"/>
</dbReference>
<dbReference type="SUPFAM" id="SSF56935">
    <property type="entry name" value="Porins"/>
    <property type="match status" value="1"/>
</dbReference>
<dbReference type="NCBIfam" id="TIGR04056">
    <property type="entry name" value="OMP_RagA_SusC"/>
    <property type="match status" value="1"/>
</dbReference>
<dbReference type="InterPro" id="IPR008969">
    <property type="entry name" value="CarboxyPept-like_regulatory"/>
</dbReference>
<evidence type="ECO:0000256" key="1">
    <source>
        <dbReference type="ARBA" id="ARBA00004571"/>
    </source>
</evidence>
<dbReference type="Pfam" id="PF07715">
    <property type="entry name" value="Plug"/>
    <property type="match status" value="1"/>
</dbReference>
<feature type="domain" description="TonB-dependent receptor plug" evidence="9">
    <location>
        <begin position="119"/>
        <end position="240"/>
    </location>
</feature>
<evidence type="ECO:0000256" key="7">
    <source>
        <dbReference type="PROSITE-ProRule" id="PRU01360"/>
    </source>
</evidence>
<evidence type="ECO:0000256" key="2">
    <source>
        <dbReference type="ARBA" id="ARBA00022448"/>
    </source>
</evidence>
<evidence type="ECO:0000313" key="10">
    <source>
        <dbReference type="EMBL" id="AXE18628.1"/>
    </source>
</evidence>
<keyword evidence="5 7" id="KW-0472">Membrane</keyword>
<keyword evidence="2 7" id="KW-0813">Transport</keyword>
<feature type="chain" id="PRO_5016600975" evidence="8">
    <location>
        <begin position="25"/>
        <end position="1016"/>
    </location>
</feature>
<dbReference type="InterPro" id="IPR023997">
    <property type="entry name" value="TonB-dep_OMP_SusC/RagA_CS"/>
</dbReference>
<dbReference type="InterPro" id="IPR037066">
    <property type="entry name" value="Plug_dom_sf"/>
</dbReference>
<reference evidence="10 11" key="1">
    <citation type="submission" date="2018-07" db="EMBL/GenBank/DDBJ databases">
        <title>Genome sequencing of Runella.</title>
        <authorList>
            <person name="Baek M.-G."/>
            <person name="Yi H."/>
        </authorList>
    </citation>
    <scope>NUCLEOTIDE SEQUENCE [LARGE SCALE GENOMIC DNA]</scope>
    <source>
        <strain evidence="10 11">HYN0085</strain>
    </source>
</reference>
<proteinExistence type="inferred from homology"/>
<gene>
    <name evidence="10" type="ORF">DR864_13115</name>
</gene>
<dbReference type="InterPro" id="IPR012910">
    <property type="entry name" value="Plug_dom"/>
</dbReference>
<evidence type="ECO:0000259" key="9">
    <source>
        <dbReference type="Pfam" id="PF07715"/>
    </source>
</evidence>
<dbReference type="Pfam" id="PF13715">
    <property type="entry name" value="CarbopepD_reg_2"/>
    <property type="match status" value="1"/>
</dbReference>
<protein>
    <submittedName>
        <fullName evidence="10">TonB-dependent receptor</fullName>
    </submittedName>
</protein>
<comment type="similarity">
    <text evidence="7">Belongs to the TonB-dependent receptor family.</text>
</comment>
<feature type="signal peptide" evidence="8">
    <location>
        <begin position="1"/>
        <end position="24"/>
    </location>
</feature>
<keyword evidence="10" id="KW-0675">Receptor</keyword>
<dbReference type="InterPro" id="IPR036942">
    <property type="entry name" value="Beta-barrel_TonB_sf"/>
</dbReference>
<dbReference type="Gene3D" id="2.40.170.20">
    <property type="entry name" value="TonB-dependent receptor, beta-barrel domain"/>
    <property type="match status" value="1"/>
</dbReference>
<dbReference type="InterPro" id="IPR023996">
    <property type="entry name" value="TonB-dep_OMP_SusC/RagA"/>
</dbReference>
<dbReference type="InterPro" id="IPR039426">
    <property type="entry name" value="TonB-dep_rcpt-like"/>
</dbReference>
<dbReference type="Gene3D" id="2.60.40.1120">
    <property type="entry name" value="Carboxypeptidase-like, regulatory domain"/>
    <property type="match status" value="1"/>
</dbReference>
<dbReference type="SUPFAM" id="SSF49464">
    <property type="entry name" value="Carboxypeptidase regulatory domain-like"/>
    <property type="match status" value="1"/>
</dbReference>
<name>A0A344TJ07_9BACT</name>
<dbReference type="OrthoDB" id="9768177at2"/>
<keyword evidence="11" id="KW-1185">Reference proteome</keyword>
<keyword evidence="4 7" id="KW-0812">Transmembrane</keyword>
<accession>A0A344TJ07</accession>
<dbReference type="Proteomes" id="UP000251993">
    <property type="component" value="Chromosome"/>
</dbReference>
<dbReference type="PROSITE" id="PS52016">
    <property type="entry name" value="TONB_DEPENDENT_REC_3"/>
    <property type="match status" value="1"/>
</dbReference>
<dbReference type="KEGG" id="run:DR864_13115"/>
<dbReference type="GO" id="GO:0009279">
    <property type="term" value="C:cell outer membrane"/>
    <property type="evidence" value="ECO:0007669"/>
    <property type="project" value="UniProtKB-SubCell"/>
</dbReference>
<keyword evidence="8" id="KW-0732">Signal</keyword>
<comment type="subcellular location">
    <subcellularLocation>
        <location evidence="1 7">Cell outer membrane</location>
        <topology evidence="1 7">Multi-pass membrane protein</topology>
    </subcellularLocation>
</comment>
<dbReference type="EMBL" id="CP030850">
    <property type="protein sequence ID" value="AXE18628.1"/>
    <property type="molecule type" value="Genomic_DNA"/>
</dbReference>
<evidence type="ECO:0000256" key="3">
    <source>
        <dbReference type="ARBA" id="ARBA00022452"/>
    </source>
</evidence>
<evidence type="ECO:0000256" key="5">
    <source>
        <dbReference type="ARBA" id="ARBA00023136"/>
    </source>
</evidence>
<keyword evidence="6 7" id="KW-0998">Cell outer membrane</keyword>
<evidence type="ECO:0000256" key="4">
    <source>
        <dbReference type="ARBA" id="ARBA00022692"/>
    </source>
</evidence>
<sequence>MNHLLRKSLLIVFCLFLLGAGAFAQNRTVTGKVTSATDGQPMPGVNVTLKGAPSGANTDADGSYRISIPAGKVTLVFSFIGMLSQEVNVNSRTTINVELAENPTQLNEVVVTGYNSTQKKDILGSITSISAAKFKDIPIAGFDQALQGQAAGVQVTQSSGTPGGGVAVRIRGNTSISASNRPLFVVDGIPVMDEAVSGRSFGGQNDNTLTFVNPNDIESIQVLKDASAKAIYGSRAANGVVLITTKRGKANSRTTITLDAQRGVVDIIKKVDLLNSSELLQLQREAVINAGQDPDQRGLISGVTDGVNTDWLDAILRRGIYQQYQISATGGNDKTRFYLSGGLRDEEGVQLNNRFTRYSGALNVDHKASQKLTISTNMSLGFTTNDRVKGDNFLDGVYSGAIKSLPFFAPYNEQGKLYTPGSPNYAGFPNFNPVAQALLPRFRTYGTKILAGVSGQYEIIKNLKLNSKLSLDYNNSEEDQYESSATAIGGFLPAIGGQGYGVYITNTLFTILNSNTLTYLFDLGGKHHFNTMLGTEILQTKNRSSFASGRIFPSDDFTYINSSGVQDAAGSGFAQNGLISGFGEVRYDYMEKYLFTFTSRYDGSSRFGPNRRFGYFPSLSLGWRISEEPWMKSLDFIQDLKLRGSYGYTGNERIGNFTYLGTWAASTYSGATGVSPNNLNNPLLQWERTREANVGLDVSLWSGRLSVIMEAYDNVTDNLLFNQPLPLTTGFGGFQGNIGSISNRGLELTISTVNIDRSANQGLRWNTDFNISHNQNKVLELVDDQPLFRGYSANGVSATNVILPGQPLGTFWGLKFQGVDVATGDALYEDFNKDGKISPDDAQVIGNAQPLLVGGLTNRVTWGNFDLSVFFQFMYGNKILNFSNVTLLDNGANLENNQVRAALRRWQKPGDVTDVPRYELGNTYNNFHSSRFLEDGSYLRLKNVAVGYNFPSRWLNKVKVRTARLYASAINLWTLTAYSGADPEVSTLDGSTSAQGIDFFTLPQTRNITVGLTIGF</sequence>
<dbReference type="AlphaFoldDB" id="A0A344TJ07"/>
<keyword evidence="3 7" id="KW-1134">Transmembrane beta strand</keyword>
<evidence type="ECO:0000256" key="8">
    <source>
        <dbReference type="SAM" id="SignalP"/>
    </source>
</evidence>
<evidence type="ECO:0000256" key="6">
    <source>
        <dbReference type="ARBA" id="ARBA00023237"/>
    </source>
</evidence>
<organism evidence="10 11">
    <name type="scientific">Runella rosea</name>
    <dbReference type="NCBI Taxonomy" id="2259595"/>
    <lineage>
        <taxon>Bacteria</taxon>
        <taxon>Pseudomonadati</taxon>
        <taxon>Bacteroidota</taxon>
        <taxon>Cytophagia</taxon>
        <taxon>Cytophagales</taxon>
        <taxon>Spirosomataceae</taxon>
        <taxon>Runella</taxon>
    </lineage>
</organism>
<dbReference type="RefSeq" id="WP_114067411.1">
    <property type="nucleotide sequence ID" value="NZ_CP030850.1"/>
</dbReference>